<accession>A0A9D1GB59</accession>
<comment type="caution">
    <text evidence="1">The sequence shown here is derived from an EMBL/GenBank/DDBJ whole genome shotgun (WGS) entry which is preliminary data.</text>
</comment>
<evidence type="ECO:0000313" key="1">
    <source>
        <dbReference type="EMBL" id="HIT37970.1"/>
    </source>
</evidence>
<proteinExistence type="predicted"/>
<evidence type="ECO:0008006" key="3">
    <source>
        <dbReference type="Google" id="ProtNLM"/>
    </source>
</evidence>
<gene>
    <name evidence="1" type="ORF">IAB59_05795</name>
</gene>
<dbReference type="AlphaFoldDB" id="A0A9D1GB59"/>
<sequence>KDFKIHEVYLDNYKGIRYNGDNKEEAYLSLFTATSYEELREIAGDDKEALKIVDELERLGLDDKFGLAYDNELMQKKMINTARNWGYDDGKEAGARAKEIEIAQIMLKTKEPLEKIVKYTGLSEEEINNLTVE</sequence>
<name>A0A9D1GB59_9FIRM</name>
<dbReference type="Proteomes" id="UP000886833">
    <property type="component" value="Unassembled WGS sequence"/>
</dbReference>
<dbReference type="EMBL" id="DVKQ01000075">
    <property type="protein sequence ID" value="HIT37970.1"/>
    <property type="molecule type" value="Genomic_DNA"/>
</dbReference>
<protein>
    <recommendedName>
        <fullName evidence="3">Transposase</fullName>
    </recommendedName>
</protein>
<reference evidence="1" key="1">
    <citation type="submission" date="2020-10" db="EMBL/GenBank/DDBJ databases">
        <authorList>
            <person name="Gilroy R."/>
        </authorList>
    </citation>
    <scope>NUCLEOTIDE SEQUENCE</scope>
    <source>
        <strain evidence="1">CHK195-26880</strain>
    </source>
</reference>
<feature type="non-terminal residue" evidence="1">
    <location>
        <position position="1"/>
    </location>
</feature>
<evidence type="ECO:0000313" key="2">
    <source>
        <dbReference type="Proteomes" id="UP000886833"/>
    </source>
</evidence>
<organism evidence="1 2">
    <name type="scientific">Candidatus Onthousia faecipullorum</name>
    <dbReference type="NCBI Taxonomy" id="2840887"/>
    <lineage>
        <taxon>Bacteria</taxon>
        <taxon>Bacillati</taxon>
        <taxon>Bacillota</taxon>
        <taxon>Bacilli</taxon>
        <taxon>Candidatus Onthousia</taxon>
    </lineage>
</organism>
<reference evidence="1" key="2">
    <citation type="journal article" date="2021" name="PeerJ">
        <title>Extensive microbial diversity within the chicken gut microbiome revealed by metagenomics and culture.</title>
        <authorList>
            <person name="Gilroy R."/>
            <person name="Ravi A."/>
            <person name="Getino M."/>
            <person name="Pursley I."/>
            <person name="Horton D.L."/>
            <person name="Alikhan N.F."/>
            <person name="Baker D."/>
            <person name="Gharbi K."/>
            <person name="Hall N."/>
            <person name="Watson M."/>
            <person name="Adriaenssens E.M."/>
            <person name="Foster-Nyarko E."/>
            <person name="Jarju S."/>
            <person name="Secka A."/>
            <person name="Antonio M."/>
            <person name="Oren A."/>
            <person name="Chaudhuri R.R."/>
            <person name="La Ragione R."/>
            <person name="Hildebrand F."/>
            <person name="Pallen M.J."/>
        </authorList>
    </citation>
    <scope>NUCLEOTIDE SEQUENCE</scope>
    <source>
        <strain evidence="1">CHK195-26880</strain>
    </source>
</reference>